<evidence type="ECO:0000256" key="20">
    <source>
        <dbReference type="SAM" id="MobiDB-lite"/>
    </source>
</evidence>
<accession>A0AAD4JUP4</accession>
<dbReference type="GO" id="GO:0005654">
    <property type="term" value="C:nucleoplasm"/>
    <property type="evidence" value="ECO:0007669"/>
    <property type="project" value="UniProtKB-SubCell"/>
</dbReference>
<evidence type="ECO:0000259" key="24">
    <source>
        <dbReference type="Pfam" id="PF21143"/>
    </source>
</evidence>
<evidence type="ECO:0000313" key="27">
    <source>
        <dbReference type="Proteomes" id="UP001200034"/>
    </source>
</evidence>
<dbReference type="GO" id="GO:0071013">
    <property type="term" value="C:catalytic step 2 spliceosome"/>
    <property type="evidence" value="ECO:0007669"/>
    <property type="project" value="TreeGrafter"/>
</dbReference>
<keyword evidence="12 19" id="KW-0539">Nucleus</keyword>
<evidence type="ECO:0000256" key="10">
    <source>
        <dbReference type="ARBA" id="ARBA00022990"/>
    </source>
</evidence>
<comment type="subunit">
    <text evidence="16">Identified in the spliceosome C complex. Component of the XAB2 complex, a multimeric protein complex composed of XAB2, PRPF19, AQR, ZNF830, ISY1, and PPIE. Identified in a pentameric intron-binding (IB) complex composed of AQR, XAB2, ISY1, ZNF830 and PPIE that is incorporated into the spliceosome as a preassembled complex. The IB complex does not contain PRPF19. Within the spliceosome, interacts with SNRPA1, SF3B1, SF3B3, SF3A1 and SF3A2.</text>
</comment>
<dbReference type="EC" id="3.6.4.13" evidence="2"/>
<keyword evidence="27" id="KW-1185">Reference proteome</keyword>
<dbReference type="FunFam" id="3.40.50.300:FF:000396">
    <property type="entry name" value="RNA helicase aquarius"/>
    <property type="match status" value="1"/>
</dbReference>
<evidence type="ECO:0000259" key="21">
    <source>
        <dbReference type="Pfam" id="PF13086"/>
    </source>
</evidence>
<feature type="domain" description="RNA helicase aquarius insertion" evidence="25">
    <location>
        <begin position="721"/>
        <end position="804"/>
    </location>
</feature>
<feature type="region of interest" description="Disordered" evidence="20">
    <location>
        <begin position="1406"/>
        <end position="1489"/>
    </location>
</feature>
<dbReference type="InterPro" id="IPR048967">
    <property type="entry name" value="Aquarius_insert"/>
</dbReference>
<evidence type="ECO:0000256" key="18">
    <source>
        <dbReference type="ARBA" id="ARBA00083796"/>
    </source>
</evidence>
<dbReference type="Pfam" id="PF21143">
    <property type="entry name" value="Aquarius_N_2nd"/>
    <property type="match status" value="1"/>
</dbReference>
<dbReference type="Pfam" id="PF13086">
    <property type="entry name" value="AAA_11"/>
    <property type="match status" value="1"/>
</dbReference>
<keyword evidence="4" id="KW-0747">Spliceosome</keyword>
<reference evidence="26" key="1">
    <citation type="journal article" date="2021" name="Mol. Ecol. Resour.">
        <title>Phylogenomic analyses of the genus Drosophila reveals genomic signals of climate adaptation.</title>
        <authorList>
            <person name="Li F."/>
            <person name="Rane R.V."/>
            <person name="Luria V."/>
            <person name="Xiong Z."/>
            <person name="Chen J."/>
            <person name="Li Z."/>
            <person name="Catullo R.A."/>
            <person name="Griffin P.C."/>
            <person name="Schiffer M."/>
            <person name="Pearce S."/>
            <person name="Lee S.F."/>
            <person name="McElroy K."/>
            <person name="Stocker A."/>
            <person name="Shirriffs J."/>
            <person name="Cockerell F."/>
            <person name="Coppin C."/>
            <person name="Sgro C.M."/>
            <person name="Karger A."/>
            <person name="Cain J.W."/>
            <person name="Weber J.A."/>
            <person name="Santpere G."/>
            <person name="Kirschner M.W."/>
            <person name="Hoffmann A.A."/>
            <person name="Oakeshott J.G."/>
            <person name="Zhang G."/>
        </authorList>
    </citation>
    <scope>NUCLEOTIDE SEQUENCE</scope>
    <source>
        <strain evidence="26">BGI-SZ-2011g</strain>
    </source>
</reference>
<evidence type="ECO:0000256" key="14">
    <source>
        <dbReference type="ARBA" id="ARBA00057313"/>
    </source>
</evidence>
<name>A0AAD4JUP4_9MUSC</name>
<dbReference type="Gene3D" id="3.40.50.300">
    <property type="entry name" value="P-loop containing nucleotide triphosphate hydrolases"/>
    <property type="match status" value="2"/>
</dbReference>
<dbReference type="EMBL" id="JAJJHW010003409">
    <property type="protein sequence ID" value="KAH8359056.1"/>
    <property type="molecule type" value="Genomic_DNA"/>
</dbReference>
<evidence type="ECO:0000256" key="12">
    <source>
        <dbReference type="ARBA" id="ARBA00023242"/>
    </source>
</evidence>
<dbReference type="InterPro" id="IPR027417">
    <property type="entry name" value="P-loop_NTPase"/>
</dbReference>
<comment type="similarity">
    <text evidence="15 19">Belongs to the CWF11 family.</text>
</comment>
<evidence type="ECO:0000256" key="19">
    <source>
        <dbReference type="PIRNR" id="PIRNR038901"/>
    </source>
</evidence>
<evidence type="ECO:0000313" key="26">
    <source>
        <dbReference type="EMBL" id="KAH8359056.1"/>
    </source>
</evidence>
<feature type="compositionally biased region" description="Polar residues" evidence="20">
    <location>
        <begin position="1"/>
        <end position="10"/>
    </location>
</feature>
<dbReference type="InterPro" id="IPR041679">
    <property type="entry name" value="DNA2/NAM7-like_C"/>
</dbReference>
<keyword evidence="9" id="KW-0694">RNA-binding</keyword>
<evidence type="ECO:0000259" key="25">
    <source>
        <dbReference type="Pfam" id="PF21144"/>
    </source>
</evidence>
<dbReference type="CDD" id="cd18808">
    <property type="entry name" value="SF1_C_Upf1"/>
    <property type="match status" value="1"/>
</dbReference>
<dbReference type="Proteomes" id="UP001200034">
    <property type="component" value="Unassembled WGS sequence"/>
</dbReference>
<evidence type="ECO:0000256" key="3">
    <source>
        <dbReference type="ARBA" id="ARBA00022664"/>
    </source>
</evidence>
<feature type="domain" description="DNA2/NAM7 helicase-like C-terminal" evidence="22">
    <location>
        <begin position="1129"/>
        <end position="1320"/>
    </location>
</feature>
<dbReference type="InterPro" id="IPR032174">
    <property type="entry name" value="Aquarius_N"/>
</dbReference>
<evidence type="ECO:0000256" key="13">
    <source>
        <dbReference type="ARBA" id="ARBA00047984"/>
    </source>
</evidence>
<keyword evidence="3 19" id="KW-0507">mRNA processing</keyword>
<dbReference type="InterPro" id="IPR026300">
    <property type="entry name" value="CWF11_fam"/>
</dbReference>
<keyword evidence="7" id="KW-0347">Helicase</keyword>
<dbReference type="GO" id="GO:0000398">
    <property type="term" value="P:mRNA splicing, via spliceosome"/>
    <property type="evidence" value="ECO:0007669"/>
    <property type="project" value="InterPro"/>
</dbReference>
<comment type="function">
    <text evidence="14">Involved in pre-mRNA splicing as component of the spliceosome. Intron-binding spliceosomal protein required to link pre-mRNA splicing and snoRNP (small nucleolar ribonucleoprotein) biogenesis. Plays a key role in position-dependent assembly of intron-encoded box C/D small snoRNP, splicing being required for snoRNP assembly. May act by helping the folding of the snoRNA sequence. Binds to intron of pre-mRNAs in a sequence-independent manner, contacting the region between snoRNA and the branchpoint of introns (40 nucleotides upstream of the branchpoint) during the late stages of splicing. Has ATP-dependent RNA helicase activity and can unwind double-stranded RNA molecules with a 3' overhang (in vitro).</text>
</comment>
<comment type="subcellular location">
    <subcellularLocation>
        <location evidence="1">Nucleus</location>
        <location evidence="1">Nucleoplasm</location>
    </subcellularLocation>
</comment>
<dbReference type="GO" id="GO:0005524">
    <property type="term" value="F:ATP binding"/>
    <property type="evidence" value="ECO:0007669"/>
    <property type="project" value="UniProtKB-KW"/>
</dbReference>
<dbReference type="Pfam" id="PF16399">
    <property type="entry name" value="Aquarius_N_1st"/>
    <property type="match status" value="1"/>
</dbReference>
<keyword evidence="10" id="KW-0007">Acetylation</keyword>
<protein>
    <recommendedName>
        <fullName evidence="17">RNA helicase aquarius</fullName>
        <ecNumber evidence="2">3.6.4.13</ecNumber>
    </recommendedName>
    <alternativeName>
        <fullName evidence="18">Intron-binding protein of 160 kDa</fullName>
    </alternativeName>
</protein>
<dbReference type="InterPro" id="IPR047187">
    <property type="entry name" value="SF1_C_Upf1"/>
</dbReference>
<dbReference type="InterPro" id="IPR041677">
    <property type="entry name" value="DNA2/NAM7_AAA_11"/>
</dbReference>
<feature type="domain" description="RNA helicase aquarius N-terminal" evidence="23">
    <location>
        <begin position="36"/>
        <end position="429"/>
    </location>
</feature>
<evidence type="ECO:0000256" key="9">
    <source>
        <dbReference type="ARBA" id="ARBA00022884"/>
    </source>
</evidence>
<feature type="compositionally biased region" description="Acidic residues" evidence="20">
    <location>
        <begin position="1459"/>
        <end position="1474"/>
    </location>
</feature>
<feature type="region of interest" description="Disordered" evidence="20">
    <location>
        <begin position="1"/>
        <end position="22"/>
    </location>
</feature>
<evidence type="ECO:0000256" key="4">
    <source>
        <dbReference type="ARBA" id="ARBA00022728"/>
    </source>
</evidence>
<comment type="caution">
    <text evidence="26">The sequence shown here is derived from an EMBL/GenBank/DDBJ whole genome shotgun (WGS) entry which is preliminary data.</text>
</comment>
<keyword evidence="5" id="KW-0547">Nucleotide-binding</keyword>
<evidence type="ECO:0000256" key="7">
    <source>
        <dbReference type="ARBA" id="ARBA00022806"/>
    </source>
</evidence>
<evidence type="ECO:0000256" key="6">
    <source>
        <dbReference type="ARBA" id="ARBA00022801"/>
    </source>
</evidence>
<keyword evidence="11 19" id="KW-0508">mRNA splicing</keyword>
<evidence type="ECO:0000256" key="11">
    <source>
        <dbReference type="ARBA" id="ARBA00023187"/>
    </source>
</evidence>
<dbReference type="Pfam" id="PF13087">
    <property type="entry name" value="AAA_12"/>
    <property type="match status" value="1"/>
</dbReference>
<dbReference type="GO" id="GO:0003729">
    <property type="term" value="F:mRNA binding"/>
    <property type="evidence" value="ECO:0007669"/>
    <property type="project" value="TreeGrafter"/>
</dbReference>
<dbReference type="InterPro" id="IPR048966">
    <property type="entry name" value="Aquarius_b-barrel"/>
</dbReference>
<evidence type="ECO:0000256" key="15">
    <source>
        <dbReference type="ARBA" id="ARBA00061244"/>
    </source>
</evidence>
<proteinExistence type="inferred from homology"/>
<dbReference type="GO" id="GO:0016787">
    <property type="term" value="F:hydrolase activity"/>
    <property type="evidence" value="ECO:0007669"/>
    <property type="project" value="UniProtKB-KW"/>
</dbReference>
<dbReference type="Pfam" id="PF21144">
    <property type="entry name" value="Aquarius_N_3rd"/>
    <property type="match status" value="1"/>
</dbReference>
<dbReference type="PANTHER" id="PTHR10887:SF5">
    <property type="entry name" value="RNA HELICASE AQUARIUS"/>
    <property type="match status" value="1"/>
</dbReference>
<feature type="domain" description="RNA helicase aquarius beta-barrel" evidence="24">
    <location>
        <begin position="509"/>
        <end position="673"/>
    </location>
</feature>
<evidence type="ECO:0000256" key="17">
    <source>
        <dbReference type="ARBA" id="ARBA00069875"/>
    </source>
</evidence>
<dbReference type="InterPro" id="IPR045055">
    <property type="entry name" value="DNA2/NAM7-like"/>
</dbReference>
<dbReference type="CDD" id="cd17935">
    <property type="entry name" value="EEXXQc_AQR"/>
    <property type="match status" value="1"/>
</dbReference>
<dbReference type="GO" id="GO:0003724">
    <property type="term" value="F:RNA helicase activity"/>
    <property type="evidence" value="ECO:0007669"/>
    <property type="project" value="UniProtKB-EC"/>
</dbReference>
<evidence type="ECO:0000256" key="2">
    <source>
        <dbReference type="ARBA" id="ARBA00012552"/>
    </source>
</evidence>
<keyword evidence="8" id="KW-0067">ATP-binding</keyword>
<gene>
    <name evidence="26" type="ORF">KR093_004109</name>
</gene>
<keyword evidence="6" id="KW-0378">Hydrolase</keyword>
<dbReference type="PANTHER" id="PTHR10887">
    <property type="entry name" value="DNA2/NAM7 HELICASE FAMILY"/>
    <property type="match status" value="1"/>
</dbReference>
<evidence type="ECO:0000256" key="5">
    <source>
        <dbReference type="ARBA" id="ARBA00022741"/>
    </source>
</evidence>
<dbReference type="SUPFAM" id="SSF52540">
    <property type="entry name" value="P-loop containing nucleoside triphosphate hydrolases"/>
    <property type="match status" value="1"/>
</dbReference>
<feature type="domain" description="DNA2/NAM7 helicase helicase" evidence="21">
    <location>
        <begin position="816"/>
        <end position="1120"/>
    </location>
</feature>
<dbReference type="PIRSF" id="PIRSF038901">
    <property type="entry name" value="AQR_cwf11"/>
    <property type="match status" value="1"/>
</dbReference>
<comment type="catalytic activity">
    <reaction evidence="13">
        <text>ATP + H2O = ADP + phosphate + H(+)</text>
        <dbReference type="Rhea" id="RHEA:13065"/>
        <dbReference type="ChEBI" id="CHEBI:15377"/>
        <dbReference type="ChEBI" id="CHEBI:15378"/>
        <dbReference type="ChEBI" id="CHEBI:30616"/>
        <dbReference type="ChEBI" id="CHEBI:43474"/>
        <dbReference type="ChEBI" id="CHEBI:456216"/>
        <dbReference type="EC" id="3.6.4.13"/>
    </reaction>
</comment>
<evidence type="ECO:0000256" key="1">
    <source>
        <dbReference type="ARBA" id="ARBA00004642"/>
    </source>
</evidence>
<evidence type="ECO:0000256" key="16">
    <source>
        <dbReference type="ARBA" id="ARBA00063921"/>
    </source>
</evidence>
<organism evidence="26 27">
    <name type="scientific">Drosophila rubida</name>
    <dbReference type="NCBI Taxonomy" id="30044"/>
    <lineage>
        <taxon>Eukaryota</taxon>
        <taxon>Metazoa</taxon>
        <taxon>Ecdysozoa</taxon>
        <taxon>Arthropoda</taxon>
        <taxon>Hexapoda</taxon>
        <taxon>Insecta</taxon>
        <taxon>Pterygota</taxon>
        <taxon>Neoptera</taxon>
        <taxon>Endopterygota</taxon>
        <taxon>Diptera</taxon>
        <taxon>Brachycera</taxon>
        <taxon>Muscomorpha</taxon>
        <taxon>Ephydroidea</taxon>
        <taxon>Drosophilidae</taxon>
        <taxon>Drosophila</taxon>
    </lineage>
</organism>
<sequence>MKRRSQTQAQAPKEATKKGKEKAGALTLDQFSSDVIWQLASQYWSPDTKSDHLPYNATIIEQIYADEMTSGKGSARRINMLEFSQYLEQFLWPNYKREKATHAHLMSIVIMANEKFRERVEVWNVFEQLPEQYPAFFRHVLETCLPKPGTKENRSTFRERTALLMFLNHCFNSMEIELCREQAKRLVSLSMWHCLQPRRREQELRDVPEWRKYWKRLQKKEKDSPKPDVMWERHFMQNLIIDFLRILERIPAEGELNNNVVHYCERFLEFIIDLEALLPTRRFFNTVLDDCHLIVRALMSPLVQREEGKLFGQLLDMLKFYTRFEINDVTGNSLTDHDMTQLHYKKITSLQRAMFAKFTSLRTFALSNVATVDNRESLEKHFGTLDANGLKQIASFLNLVPDEAVEPFQWHRLDEDFLRELLVTRHEKRCSQLEALNEMPLYPTEQIIWDENVVPSEYYTGDTCLALPKLNLQFLTLHDYLLRNFNLFRLESTYEIRQDIEDAVSRMLPWQSEDGDVVFGGWARMALPIASFAVVEVAKPHLGEKKPSRVRADVGVTLSVRHEIKKEWENLRKHDVCFLITVKPTQPYGTKYNPREPFIPQVGLVSVRGCEVEGMLDANGRVIEDGPEPRPQLPGEQRSYRVWLDSNQYRMDMDDLQDGSDDVYESFNILMRRKPKENNFKAVLETIRHLMNTECVVPPWLHDILLGYGDPGAAHYSNMPNQERTLEFNDTFLDYAHLKASFPDYELKCEAAEDSREPPYRLTFEDVAEQRDSDAEEETEQPATTKSIVVQPYKYEARGPYPSDKPKQNCIRFTPTQIEAIRAGMQPGLTLVVGPPGTGKTDVAVQIISNIYHNQPNQRTLIVTHSNQALNQLFEKIMALDIDERHLLRLGHGEETLETEKDYSRYGRVNYVLAKRMDLLSQVQRLQEAVGVSGDNAYTCETAGYFYLYNVMARWEKFQSQMEAQRDETDMDKLCALFETEFPFAKFFADAPQPLFKANSFAELMRVAESNFRYISDIFTELEEFRAFELLRTGLDRSKYLLVKEAKIIAMTCTHAALKRKELVNLGFRYDNILMEESAQILEIETFIPLLLQNPLDGLNRLKRWIMIGDHHQLPPVIKNMAFQKYSNMEQSLFTRLVRLGVPTVDLDGQGRARSSICDLYKWRYKKLADLQHIFEHDEYKKANPGLAYDYQLINVDDFKGVGESEPNPFFYQNLAEAEYIVALYMYMRLLGYPAAKISILTTYNGQKHLIRDVINARCGNNPLIGWPHKITTVDKYQGQQNDYILISLVRTKAVGHLRDVRRLIVAMSRARLGLYVFGRVSLFKNCLELQQTFKLLTQRPLKLRLVSSDEYPTERLTTDPVTNDSSRNIENMSEMAEFVYQLYTKKLEQLKDTLPSEEELRAMRRQLPTDDDDEASEEPAAATQLEDEPPQKRAAKEKKTAAVFKPTPILNEIHVDEAEVEQLDAPSEMDTETSEQQTTEETTKTDES</sequence>
<evidence type="ECO:0000259" key="22">
    <source>
        <dbReference type="Pfam" id="PF13087"/>
    </source>
</evidence>
<evidence type="ECO:0000259" key="23">
    <source>
        <dbReference type="Pfam" id="PF16399"/>
    </source>
</evidence>
<evidence type="ECO:0000256" key="8">
    <source>
        <dbReference type="ARBA" id="ARBA00022840"/>
    </source>
</evidence>